<dbReference type="EMBL" id="CM042016">
    <property type="protein sequence ID" value="KAI3699774.1"/>
    <property type="molecule type" value="Genomic_DNA"/>
</dbReference>
<name>A0ACB8ZR26_CICIN</name>
<evidence type="ECO:0000313" key="2">
    <source>
        <dbReference type="Proteomes" id="UP001055811"/>
    </source>
</evidence>
<reference evidence="2" key="1">
    <citation type="journal article" date="2022" name="Mol. Ecol. Resour.">
        <title>The genomes of chicory, endive, great burdock and yacon provide insights into Asteraceae palaeo-polyploidization history and plant inulin production.</title>
        <authorList>
            <person name="Fan W."/>
            <person name="Wang S."/>
            <person name="Wang H."/>
            <person name="Wang A."/>
            <person name="Jiang F."/>
            <person name="Liu H."/>
            <person name="Zhao H."/>
            <person name="Xu D."/>
            <person name="Zhang Y."/>
        </authorList>
    </citation>
    <scope>NUCLEOTIDE SEQUENCE [LARGE SCALE GENOMIC DNA]</scope>
    <source>
        <strain evidence="2">cv. Punajuju</strain>
    </source>
</reference>
<proteinExistence type="predicted"/>
<sequence length="1003" mass="113382">MLLQQPSPYPKTLPNPFLPKLHLPQNLLPKIPYHIRRNSYLLHASASSADTKSLPQSAIRRIADKLRSLGYVEDDSNKQQPPSPEETLITSPGEIFVPLPNRIPKYRVGHTLDPSWSTPENPVPEPGSGNAIRRYHELRREVWKEKKDEKVKRSLEGSTESDNVPTMAELKLPPAELRRLRGLGISIKQKLKIGKAGITEGIVNGIHERWRRTELVKIICEDMCRLNMKRTHDLLEKKTGGLVVWRSGSIIILYRGADYKYPYFFVNNIKPNDESVEDGNVQEISTTSPDGVHVQTRTTEPPLIQGVGSRTRVRFQLPGETQLVEEADQLLHGLGPRFTDWYGYEPLPVDADLLPAIVHGYRKPFRLLPFGVQPKLTNDEMTILRRLGRPLPCHFALGRNRKLQGLAMAILKLWEKCEIAKIAVKRGVQNTNSELMAKELQWLTGGTLLTRDKEYIVLYRGKDFLPASVSSAIEERRNRGLEKKKTFNTLDTQVNEEKGTEKLSAVENGGINDQRLEIAIEQRKQKSRETAIKKTSSKLSQALVNKEKAEKLLEELENKETKQEFETDKEGITEEERYMLRKVGLKMKPFLLLGRRGVFDGTVENMHLHWKYRELVKILCAETSIDELHGIARILEAESGGILVAIERVRKGHAIIIYRGKNYKRPPSLRPQTLLNKREALKRSIEAQRRESLKLHVLKLGKNVEELKLKLAKNEGIPETNCGDESQDNESADKDESELTEGNSKESSVLVKVTNQSETAKMQKTWSCPDDVKEQDMERGSSAEYMEPNTNIQPIERDIDEDVLVSSNKNDDLQAPQQLPETQSQVSSLKHADVDESEVSYSPVHGTRVTESTGKQHRSVLLSNKERLLLRKQALKTTKRPVLAVGRSNIVSGVAKTIKTHFQKHPLAIVNIKGRAKGTSVQEVVSKLEEATGAILVSQEPSKVILYRGWGGITTRDFNVNENNKKCEDEGIVKPVISSELISAIRFECGLEGNNVHDREQVS</sequence>
<evidence type="ECO:0000313" key="1">
    <source>
        <dbReference type="EMBL" id="KAI3699774.1"/>
    </source>
</evidence>
<dbReference type="Proteomes" id="UP001055811">
    <property type="component" value="Linkage Group LG08"/>
</dbReference>
<accession>A0ACB8ZR26</accession>
<reference evidence="1 2" key="2">
    <citation type="journal article" date="2022" name="Mol. Ecol. Resour.">
        <title>The genomes of chicory, endive, great burdock and yacon provide insights into Asteraceae paleo-polyploidization history and plant inulin production.</title>
        <authorList>
            <person name="Fan W."/>
            <person name="Wang S."/>
            <person name="Wang H."/>
            <person name="Wang A."/>
            <person name="Jiang F."/>
            <person name="Liu H."/>
            <person name="Zhao H."/>
            <person name="Xu D."/>
            <person name="Zhang Y."/>
        </authorList>
    </citation>
    <scope>NUCLEOTIDE SEQUENCE [LARGE SCALE GENOMIC DNA]</scope>
    <source>
        <strain evidence="2">cv. Punajuju</strain>
        <tissue evidence="1">Leaves</tissue>
    </source>
</reference>
<comment type="caution">
    <text evidence="1">The sequence shown here is derived from an EMBL/GenBank/DDBJ whole genome shotgun (WGS) entry which is preliminary data.</text>
</comment>
<protein>
    <submittedName>
        <fullName evidence="1">Uncharacterized protein</fullName>
    </submittedName>
</protein>
<keyword evidence="2" id="KW-1185">Reference proteome</keyword>
<organism evidence="1 2">
    <name type="scientific">Cichorium intybus</name>
    <name type="common">Chicory</name>
    <dbReference type="NCBI Taxonomy" id="13427"/>
    <lineage>
        <taxon>Eukaryota</taxon>
        <taxon>Viridiplantae</taxon>
        <taxon>Streptophyta</taxon>
        <taxon>Embryophyta</taxon>
        <taxon>Tracheophyta</taxon>
        <taxon>Spermatophyta</taxon>
        <taxon>Magnoliopsida</taxon>
        <taxon>eudicotyledons</taxon>
        <taxon>Gunneridae</taxon>
        <taxon>Pentapetalae</taxon>
        <taxon>asterids</taxon>
        <taxon>campanulids</taxon>
        <taxon>Asterales</taxon>
        <taxon>Asteraceae</taxon>
        <taxon>Cichorioideae</taxon>
        <taxon>Cichorieae</taxon>
        <taxon>Cichoriinae</taxon>
        <taxon>Cichorium</taxon>
    </lineage>
</organism>
<gene>
    <name evidence="1" type="ORF">L2E82_44301</name>
</gene>